<feature type="compositionally biased region" description="Polar residues" evidence="1">
    <location>
        <begin position="1177"/>
        <end position="1196"/>
    </location>
</feature>
<feature type="compositionally biased region" description="Basic and acidic residues" evidence="1">
    <location>
        <begin position="28"/>
        <end position="56"/>
    </location>
</feature>
<feature type="compositionally biased region" description="Polar residues" evidence="1">
    <location>
        <begin position="1588"/>
        <end position="1600"/>
    </location>
</feature>
<feature type="region of interest" description="Disordered" evidence="1">
    <location>
        <begin position="464"/>
        <end position="488"/>
    </location>
</feature>
<feature type="region of interest" description="Disordered" evidence="1">
    <location>
        <begin position="20"/>
        <end position="61"/>
    </location>
</feature>
<feature type="compositionally biased region" description="Low complexity" evidence="1">
    <location>
        <begin position="656"/>
        <end position="671"/>
    </location>
</feature>
<proteinExistence type="predicted"/>
<feature type="compositionally biased region" description="Polar residues" evidence="1">
    <location>
        <begin position="1518"/>
        <end position="1540"/>
    </location>
</feature>
<evidence type="ECO:0000313" key="2">
    <source>
        <dbReference type="EMBL" id="KAK3731351.1"/>
    </source>
</evidence>
<feature type="compositionally biased region" description="Basic and acidic residues" evidence="1">
    <location>
        <begin position="1638"/>
        <end position="1649"/>
    </location>
</feature>
<reference evidence="2" key="1">
    <citation type="journal article" date="2023" name="G3 (Bethesda)">
        <title>A reference genome for the long-term kleptoplast-retaining sea slug Elysia crispata morphotype clarki.</title>
        <authorList>
            <person name="Eastman K.E."/>
            <person name="Pendleton A.L."/>
            <person name="Shaikh M.A."/>
            <person name="Suttiyut T."/>
            <person name="Ogas R."/>
            <person name="Tomko P."/>
            <person name="Gavelis G."/>
            <person name="Widhalm J.R."/>
            <person name="Wisecaver J.H."/>
        </authorList>
    </citation>
    <scope>NUCLEOTIDE SEQUENCE</scope>
    <source>
        <strain evidence="2">ECLA1</strain>
    </source>
</reference>
<feature type="region of interest" description="Disordered" evidence="1">
    <location>
        <begin position="1588"/>
        <end position="1649"/>
    </location>
</feature>
<feature type="compositionally biased region" description="Polar residues" evidence="1">
    <location>
        <begin position="1053"/>
        <end position="1064"/>
    </location>
</feature>
<feature type="region of interest" description="Disordered" evidence="1">
    <location>
        <begin position="1439"/>
        <end position="1462"/>
    </location>
</feature>
<organism evidence="2 3">
    <name type="scientific">Elysia crispata</name>
    <name type="common">lettuce slug</name>
    <dbReference type="NCBI Taxonomy" id="231223"/>
    <lineage>
        <taxon>Eukaryota</taxon>
        <taxon>Metazoa</taxon>
        <taxon>Spiralia</taxon>
        <taxon>Lophotrochozoa</taxon>
        <taxon>Mollusca</taxon>
        <taxon>Gastropoda</taxon>
        <taxon>Heterobranchia</taxon>
        <taxon>Euthyneura</taxon>
        <taxon>Panpulmonata</taxon>
        <taxon>Sacoglossa</taxon>
        <taxon>Placobranchoidea</taxon>
        <taxon>Plakobranchidae</taxon>
        <taxon>Elysia</taxon>
    </lineage>
</organism>
<feature type="compositionally biased region" description="Polar residues" evidence="1">
    <location>
        <begin position="544"/>
        <end position="565"/>
    </location>
</feature>
<comment type="caution">
    <text evidence="2">The sequence shown here is derived from an EMBL/GenBank/DDBJ whole genome shotgun (WGS) entry which is preliminary data.</text>
</comment>
<dbReference type="Proteomes" id="UP001283361">
    <property type="component" value="Unassembled WGS sequence"/>
</dbReference>
<feature type="compositionally biased region" description="Polar residues" evidence="1">
    <location>
        <begin position="587"/>
        <end position="603"/>
    </location>
</feature>
<feature type="region of interest" description="Disordered" evidence="1">
    <location>
        <begin position="1493"/>
        <end position="1540"/>
    </location>
</feature>
<sequence length="1649" mass="180854">MGQLLSARIFSIVRERAGGSFEVEEDTTETRDDNETGSEKSSSHRDISPASRRGDSYKTASHKQRIINVGINNVYQKGSPQIESLNERNKRWNLRHVNSSNLDDGCNCFGRKSGHNNIQRSSQFTCHVDHGDSESFCHHANTGSNRFNDLSAHKRPSFPRVAAADEVDELNPVETSGLAGIVCAQPVHAADMNNNRGIECTPSGDIPENSPAYSLHRGSKNTTSGDIPENSPAYSLHRGSKGTASGDIPENSPAYSVHRGSKSTASGDIPENSPAYSVHRGSKSTASGDIPENSPAYSLHRGSKSTPSGDIPENSPAYSVHWCEIGSVKDGSSSNTFTVDVNGDQENTDHARDSPCGCPKLWTWVCLPSCPRNCRNILSRVNSSAHYRSPRRCDVECGNSAAVASRRENSGPSECCGKFYRALERAVCCCQRDASFSQSTAVENRMRPDSVVIVDILGGLSASTSDKNSLRGGGGGGGQSASVDPGRAGLNVTPVVVVEQPRAAALPRDQYELLRTGSVQSDSSGFGDVDPTPDSGHSEADQPKMSSLGSSHESGDTTLAGSSGSQQQQHKLHLHHTRSHSNRWEMATQTPPRTSVYDSSVTQTDEDDKGDKKSPLPDNEHNSFITTCFIPSLTPREGQTSDGLRYRRGSQHPETQSSSYLQQQQQQQQLYVPAHQQQHYDDPPHRRLSNPSHKSDALFYVPFDPRNQHASPHALHPGFYQPPYEPPSPMHPPNNFSYRSHRPFHEAHNPYGYSEYGDSDPGFYPRRFSQSLSYRTPTSDSEWSGYTDTDYYGRSYYDFRYSRTPPQHRRYFQRHRSLDYTSFPMDYLDYPPGDLAGGQRDSQDGQTVPPRKYRSQLELFTTGTGRVAAEPDTGIKRSQSEDVVLDTDGIEQDMGAGFGRNQMPLSEELAAAIGDSGPSHITELELELGVSKDLSASSSAQKTPIKATVSPSSSLFTSTKAVLPAKALRGDVNNSNSKHSLVSSIFIPTSPSLTLTPATPEVSKLVSDVTVSATSPESSLLYSATPVSKQGVHISGQNLPALAGNLRSLPQGKHSTPLDQPKQQTTITITTSSGSSGTLPTPVTSAGSMPGTRSPKVFSSSSSASASAFRSRKPKSCDILDDDDDVEFSHTGQSSSTNTGSGNDPPASSASYVSHAYYESRGRGGIAKKGPVLNMAVTSPFTSSRPPSQHSDSLPGSPSLKHRRPGSLSSPSRRYPTYHGYPPSLPHHHRSYSSSSSSLPPMPFSAPPHPLSFSRGSDDLDGYFSSSVAESSSDLSFRSTPEWGGRAGILNSRKLARLINQPIYFKGHRRPGCNYRPRRLFKEWAMLSKRKRLQEENRLLQHTLHKYKTELGVMESSLKIDFQAAVPEMTQEERDQVAHVEWLWSEVKREVTEMERLLVNRIKSVQAGNDFHSLLANLGIINKITELLKEQIYQQQVISSRGTEADDEEDNDSFNNDEEIEDTPDDLEMLDEELEAEQSSTHGDAFWDERNRSFHGFPHHPRPSLSWMAGVGPASTPRPRSQGTAISGTKGQFRSASSTSNLPEDLNISLEQMKNSLLSQVQQEIKDSTRKLELDLQAKDKEIQELKNQIGSRSAQSTPDLTHRTIFKINTRDWSSRPGTPRGGSTEPLKRSRSRSRMMGDRIVQETDV</sequence>
<feature type="region of interest" description="Disordered" evidence="1">
    <location>
        <begin position="1043"/>
        <end position="1150"/>
    </location>
</feature>
<feature type="region of interest" description="Disordered" evidence="1">
    <location>
        <begin position="195"/>
        <end position="313"/>
    </location>
</feature>
<gene>
    <name evidence="2" type="ORF">RRG08_050984</name>
</gene>
<feature type="compositionally biased region" description="Low complexity" evidence="1">
    <location>
        <begin position="1065"/>
        <end position="1085"/>
    </location>
</feature>
<feature type="compositionally biased region" description="Low complexity" evidence="1">
    <location>
        <begin position="1093"/>
        <end position="1109"/>
    </location>
</feature>
<feature type="region of interest" description="Disordered" evidence="1">
    <location>
        <begin position="516"/>
        <end position="698"/>
    </location>
</feature>
<feature type="compositionally biased region" description="Low complexity" evidence="1">
    <location>
        <begin position="1206"/>
        <end position="1215"/>
    </location>
</feature>
<accession>A0AAE1CRQ2</accession>
<feature type="compositionally biased region" description="Basic and acidic residues" evidence="1">
    <location>
        <begin position="609"/>
        <end position="621"/>
    </location>
</feature>
<dbReference type="EMBL" id="JAWDGP010007012">
    <property type="protein sequence ID" value="KAK3731351.1"/>
    <property type="molecule type" value="Genomic_DNA"/>
</dbReference>
<evidence type="ECO:0000313" key="3">
    <source>
        <dbReference type="Proteomes" id="UP001283361"/>
    </source>
</evidence>
<feature type="compositionally biased region" description="Acidic residues" evidence="1">
    <location>
        <begin position="1445"/>
        <end position="1462"/>
    </location>
</feature>
<evidence type="ECO:0000256" key="1">
    <source>
        <dbReference type="SAM" id="MobiDB-lite"/>
    </source>
</evidence>
<keyword evidence="3" id="KW-1185">Reference proteome</keyword>
<feature type="compositionally biased region" description="Low complexity" evidence="1">
    <location>
        <begin position="1129"/>
        <end position="1150"/>
    </location>
</feature>
<name>A0AAE1CRQ2_9GAST</name>
<feature type="compositionally biased region" description="Basic residues" evidence="1">
    <location>
        <begin position="570"/>
        <end position="581"/>
    </location>
</feature>
<feature type="region of interest" description="Disordered" evidence="1">
    <location>
        <begin position="1177"/>
        <end position="1243"/>
    </location>
</feature>
<protein>
    <submittedName>
        <fullName evidence="2">Uncharacterized protein</fullName>
    </submittedName>
</protein>